<feature type="compositionally biased region" description="Low complexity" evidence="1">
    <location>
        <begin position="82"/>
        <end position="99"/>
    </location>
</feature>
<feature type="signal peptide" evidence="2">
    <location>
        <begin position="1"/>
        <end position="23"/>
    </location>
</feature>
<dbReference type="Proteomes" id="UP000492821">
    <property type="component" value="Unassembled WGS sequence"/>
</dbReference>
<evidence type="ECO:0000256" key="2">
    <source>
        <dbReference type="SAM" id="SignalP"/>
    </source>
</evidence>
<protein>
    <submittedName>
        <fullName evidence="4">BPTI/Kunitz inhibitor domain-containing protein</fullName>
    </submittedName>
</protein>
<evidence type="ECO:0000313" key="3">
    <source>
        <dbReference type="Proteomes" id="UP000492821"/>
    </source>
</evidence>
<proteinExistence type="predicted"/>
<reference evidence="4" key="2">
    <citation type="submission" date="2020-10" db="UniProtKB">
        <authorList>
            <consortium name="WormBaseParasite"/>
        </authorList>
    </citation>
    <scope>IDENTIFICATION</scope>
</reference>
<sequence>MRCCFRLFLGFFVLTFLWSYVDARKCHDGKLPLLEGAGDGEPFPCIDECPDGFDCEHPNPVHPIGICCPNLDLLYELYGTSTESSAETSEPTPELTTEAIEGSGEESSDVTETDEPELTTVPLITDDVEEVTTKSSESPDRKFLRLINEKELRLSPAVKAAKEFGFEWPPKNESAKDRSYEDHPKLLTSIEEVTTSFTCNRQKFEVKCAAGTKKTQIVVRWYNKNGECVAYPFGFCPGDTVKNDKTMRTREECVAFCIENKTPVSLQSEDAPTSSTVFPTLIPTTEAEPEGPIDGEVSSSTPVELVEVFPPGYGPEIDEDNKTRVILHSDVIDPIAVPLPNADSTAVARALGSLSQAVTDVNGKKKNKESGHGMRGTLQLLKMPLGPRRSSSDEEDDVEPIKTCHKITPYRSMCPTGVPTQFTLRWYAKAGSCSPYPYGYCHGELVSDETAIKTKPQCESLCLGNIASEAPFHLLRKHHQ</sequence>
<reference evidence="3" key="1">
    <citation type="journal article" date="2013" name="Genetics">
        <title>The draft genome and transcriptome of Panagrellus redivivus are shaped by the harsh demands of a free-living lifestyle.</title>
        <authorList>
            <person name="Srinivasan J."/>
            <person name="Dillman A.R."/>
            <person name="Macchietto M.G."/>
            <person name="Heikkinen L."/>
            <person name="Lakso M."/>
            <person name="Fracchia K.M."/>
            <person name="Antoshechkin I."/>
            <person name="Mortazavi A."/>
            <person name="Wong G."/>
            <person name="Sternberg P.W."/>
        </authorList>
    </citation>
    <scope>NUCLEOTIDE SEQUENCE [LARGE SCALE GENOMIC DNA]</scope>
    <source>
        <strain evidence="3">MT8872</strain>
    </source>
</reference>
<feature type="region of interest" description="Disordered" evidence="1">
    <location>
        <begin position="82"/>
        <end position="116"/>
    </location>
</feature>
<evidence type="ECO:0000256" key="1">
    <source>
        <dbReference type="SAM" id="MobiDB-lite"/>
    </source>
</evidence>
<feature type="compositionally biased region" description="Acidic residues" evidence="1">
    <location>
        <begin position="103"/>
        <end position="116"/>
    </location>
</feature>
<organism evidence="3 4">
    <name type="scientific">Panagrellus redivivus</name>
    <name type="common">Microworm</name>
    <dbReference type="NCBI Taxonomy" id="6233"/>
    <lineage>
        <taxon>Eukaryota</taxon>
        <taxon>Metazoa</taxon>
        <taxon>Ecdysozoa</taxon>
        <taxon>Nematoda</taxon>
        <taxon>Chromadorea</taxon>
        <taxon>Rhabditida</taxon>
        <taxon>Tylenchina</taxon>
        <taxon>Panagrolaimomorpha</taxon>
        <taxon>Panagrolaimoidea</taxon>
        <taxon>Panagrolaimidae</taxon>
        <taxon>Panagrellus</taxon>
    </lineage>
</organism>
<dbReference type="AlphaFoldDB" id="A0A7E4UVJ1"/>
<feature type="chain" id="PRO_5029011441" evidence="2">
    <location>
        <begin position="24"/>
        <end position="480"/>
    </location>
</feature>
<name>A0A7E4UVJ1_PANRE</name>
<accession>A0A7E4UVJ1</accession>
<keyword evidence="2" id="KW-0732">Signal</keyword>
<evidence type="ECO:0000313" key="4">
    <source>
        <dbReference type="WBParaSite" id="Pan_g13356.t1"/>
    </source>
</evidence>
<keyword evidence="3" id="KW-1185">Reference proteome</keyword>
<dbReference type="WBParaSite" id="Pan_g13356.t1">
    <property type="protein sequence ID" value="Pan_g13356.t1"/>
    <property type="gene ID" value="Pan_g13356"/>
</dbReference>